<evidence type="ECO:0000259" key="1">
    <source>
        <dbReference type="Pfam" id="PF13503"/>
    </source>
</evidence>
<organism evidence="2 3">
    <name type="scientific">Pseudomonas flexibilis</name>
    <dbReference type="NCBI Taxonomy" id="706570"/>
    <lineage>
        <taxon>Bacteria</taxon>
        <taxon>Pseudomonadati</taxon>
        <taxon>Pseudomonadota</taxon>
        <taxon>Gammaproteobacteria</taxon>
        <taxon>Pseudomonadales</taxon>
        <taxon>Pseudomonadaceae</taxon>
        <taxon>Pseudomonas</taxon>
    </lineage>
</organism>
<dbReference type="EMBL" id="JTAK01000006">
    <property type="protein sequence ID" value="KHO63834.1"/>
    <property type="molecule type" value="Genomic_DNA"/>
</dbReference>
<dbReference type="InterPro" id="IPR025391">
    <property type="entry name" value="DUF4123"/>
</dbReference>
<dbReference type="OrthoDB" id="6980020at2"/>
<evidence type="ECO:0000313" key="2">
    <source>
        <dbReference type="EMBL" id="KHO63834.1"/>
    </source>
</evidence>
<reference evidence="2 3" key="1">
    <citation type="submission" date="2014-11" db="EMBL/GenBank/DDBJ databases">
        <title>Genome sequence of Pseudomonas tuomuerensis JCM 14085.</title>
        <authorList>
            <person name="Shin S.-K."/>
            <person name="Yi H."/>
        </authorList>
    </citation>
    <scope>NUCLEOTIDE SEQUENCE [LARGE SCALE GENOMIC DNA]</scope>
    <source>
        <strain evidence="2 3">JCM 14085</strain>
    </source>
</reference>
<evidence type="ECO:0000313" key="3">
    <source>
        <dbReference type="Proteomes" id="UP000030980"/>
    </source>
</evidence>
<feature type="domain" description="DUF4123" evidence="1">
    <location>
        <begin position="19"/>
        <end position="135"/>
    </location>
</feature>
<dbReference type="AlphaFoldDB" id="A0A0B3BT33"/>
<dbReference type="Pfam" id="PF13503">
    <property type="entry name" value="DUF4123"/>
    <property type="match status" value="1"/>
</dbReference>
<accession>A0A0B3BT33</accession>
<protein>
    <recommendedName>
        <fullName evidence="1">DUF4123 domain-containing protein</fullName>
    </recommendedName>
</protein>
<name>A0A0B3BT33_9PSED</name>
<dbReference type="RefSeq" id="WP_039607139.1">
    <property type="nucleotide sequence ID" value="NZ_FMUP01000004.1"/>
</dbReference>
<dbReference type="Proteomes" id="UP000030980">
    <property type="component" value="Unassembled WGS sequence"/>
</dbReference>
<sequence length="275" mass="31316">MTTSPAHWLSEQQRLGRDLYLILDPLAEAELRASRPASGTSLNLYEGSEVSHLAAIGPRLVGVEDAEADWLLAWLTQPERNWGWLLSAKPLDLQRLAGHWTQRSVVREQGRHVLYRFQDNRVIARHLQALEPEQRPLLLGPFASGLAWDGQRWQRFDNPAPGHYPVPGDAPWLQLPEPGAVAQAIRRHNLEQWLWQSHCAALCRLLEKQDLVSWLDEQLAQADIWGWHTNEAVKFLLAHQLQPAWAGHAAWSPREGELPEAHLARCRRTFSEAMA</sequence>
<gene>
    <name evidence="2" type="ORF">PT85_15190</name>
</gene>
<dbReference type="STRING" id="706570.PT85_15190"/>
<comment type="caution">
    <text evidence="2">The sequence shown here is derived from an EMBL/GenBank/DDBJ whole genome shotgun (WGS) entry which is preliminary data.</text>
</comment>
<proteinExistence type="predicted"/>
<keyword evidence="3" id="KW-1185">Reference proteome</keyword>